<protein>
    <submittedName>
        <fullName evidence="10">Histidinol dehydrogenase</fullName>
    </submittedName>
</protein>
<evidence type="ECO:0000256" key="6">
    <source>
        <dbReference type="PIRSR" id="PIRSR000099-1"/>
    </source>
</evidence>
<evidence type="ECO:0000256" key="1">
    <source>
        <dbReference type="ARBA" id="ARBA00010178"/>
    </source>
</evidence>
<dbReference type="PIRSF" id="PIRSF000099">
    <property type="entry name" value="Histidinol_dh"/>
    <property type="match status" value="1"/>
</dbReference>
<organism evidence="10 11">
    <name type="scientific">Leptospirillum ferrodiazotrophum</name>
    <dbReference type="NCBI Taxonomy" id="412449"/>
    <lineage>
        <taxon>Bacteria</taxon>
        <taxon>Pseudomonadati</taxon>
        <taxon>Nitrospirota</taxon>
        <taxon>Nitrospiria</taxon>
        <taxon>Nitrospirales</taxon>
        <taxon>Nitrospiraceae</taxon>
        <taxon>Leptospirillum</taxon>
    </lineage>
</organism>
<dbReference type="AlphaFoldDB" id="C6HYV2"/>
<proteinExistence type="inferred from homology"/>
<feature type="binding site" evidence="7">
    <location>
        <position position="421"/>
    </location>
    <ligand>
        <name>substrate</name>
    </ligand>
</feature>
<evidence type="ECO:0000256" key="9">
    <source>
        <dbReference type="RuleBase" id="RU004175"/>
    </source>
</evidence>
<comment type="similarity">
    <text evidence="1 5 9">Belongs to the histidinol dehydrogenase family.</text>
</comment>
<dbReference type="GO" id="GO:0046872">
    <property type="term" value="F:metal ion binding"/>
    <property type="evidence" value="ECO:0007669"/>
    <property type="project" value="UniProtKB-KW"/>
</dbReference>
<dbReference type="GO" id="GO:0004399">
    <property type="term" value="F:histidinol dehydrogenase activity"/>
    <property type="evidence" value="ECO:0007669"/>
    <property type="project" value="InterPro"/>
</dbReference>
<evidence type="ECO:0000256" key="8">
    <source>
        <dbReference type="PIRSR" id="PIRSR000099-4"/>
    </source>
</evidence>
<comment type="cofactor">
    <cofactor evidence="8">
        <name>Zn(2+)</name>
        <dbReference type="ChEBI" id="CHEBI:29105"/>
    </cofactor>
    <text evidence="8">Binds 1 zinc ion per subunit.</text>
</comment>
<dbReference type="InterPro" id="IPR016161">
    <property type="entry name" value="Ald_DH/histidinol_DH"/>
</dbReference>
<dbReference type="GO" id="GO:0051287">
    <property type="term" value="F:NAD binding"/>
    <property type="evidence" value="ECO:0007669"/>
    <property type="project" value="InterPro"/>
</dbReference>
<dbReference type="Pfam" id="PF00815">
    <property type="entry name" value="Histidinol_dh"/>
    <property type="match status" value="1"/>
</dbReference>
<feature type="binding site" evidence="7">
    <location>
        <position position="329"/>
    </location>
    <ligand>
        <name>substrate</name>
    </ligand>
</feature>
<reference evidence="10 11" key="1">
    <citation type="journal article" date="2009" name="Appl. Environ. Microbiol.">
        <title>Community genomic and proteomic analyses of chemoautotrophic iron-oxidizing "Leptospirillum rubarum" (Group II) and "Leptospirillum ferrodiazotrophum" (Group III) bacteria in acid mine drainage biofilms.</title>
        <authorList>
            <person name="Goltsman D.S."/>
            <person name="Denef V.J."/>
            <person name="Singer S.W."/>
            <person name="VerBerkmoes N.C."/>
            <person name="Lefsrud M."/>
            <person name="Mueller R.S."/>
            <person name="Dick G.J."/>
            <person name="Sun C.L."/>
            <person name="Wheeler K.E."/>
            <person name="Zemla A."/>
            <person name="Baker B.J."/>
            <person name="Hauser L."/>
            <person name="Land M."/>
            <person name="Shah M.B."/>
            <person name="Thelen M.P."/>
            <person name="Hettich R.L."/>
            <person name="Banfield J.F."/>
        </authorList>
    </citation>
    <scope>NUCLEOTIDE SEQUENCE [LARGE SCALE GENOMIC DNA]</scope>
</reference>
<dbReference type="InterPro" id="IPR022695">
    <property type="entry name" value="Histidinol_DH_monofunct"/>
</dbReference>
<dbReference type="GO" id="GO:0000105">
    <property type="term" value="P:L-histidine biosynthetic process"/>
    <property type="evidence" value="ECO:0007669"/>
    <property type="project" value="InterPro"/>
</dbReference>
<dbReference type="Gene3D" id="1.20.5.1300">
    <property type="match status" value="1"/>
</dbReference>
<dbReference type="EMBL" id="GG693878">
    <property type="protein sequence ID" value="EES52387.1"/>
    <property type="molecule type" value="Genomic_DNA"/>
</dbReference>
<dbReference type="FunFam" id="3.40.50.1980:FF:000001">
    <property type="entry name" value="Histidinol dehydrogenase"/>
    <property type="match status" value="1"/>
</dbReference>
<evidence type="ECO:0000256" key="2">
    <source>
        <dbReference type="ARBA" id="ARBA00022723"/>
    </source>
</evidence>
<evidence type="ECO:0000313" key="11">
    <source>
        <dbReference type="Proteomes" id="UP000009374"/>
    </source>
</evidence>
<feature type="binding site" evidence="7">
    <location>
        <position position="260"/>
    </location>
    <ligand>
        <name>substrate</name>
    </ligand>
</feature>
<dbReference type="Gene3D" id="3.40.50.1980">
    <property type="entry name" value="Nitrogenase molybdenum iron protein domain"/>
    <property type="match status" value="2"/>
</dbReference>
<feature type="binding site" evidence="7">
    <location>
        <position position="426"/>
    </location>
    <ligand>
        <name>substrate</name>
    </ligand>
</feature>
<dbReference type="InterPro" id="IPR001692">
    <property type="entry name" value="Histidinol_DH_CS"/>
</dbReference>
<dbReference type="PROSITE" id="PS00611">
    <property type="entry name" value="HISOL_DEHYDROGENASE"/>
    <property type="match status" value="1"/>
</dbReference>
<feature type="binding site" evidence="8">
    <location>
        <position position="260"/>
    </location>
    <ligand>
        <name>Zn(2+)</name>
        <dbReference type="ChEBI" id="CHEBI:29105"/>
    </ligand>
</feature>
<evidence type="ECO:0000256" key="3">
    <source>
        <dbReference type="ARBA" id="ARBA00022833"/>
    </source>
</evidence>
<sequence>MTMKVNRVKDLEHAREILAPVLARGKDEEARSVRERVSDIIASIRSGKNAAVLDWARRLDGFSGGEKDLELSRDRAEAAWKALTPPLREALAYAAERIRATHERARQALTDLPAGPRGGMRWTPLDRVAVYVPGGTALYPSTVLMTATVARVAGVREISVLTPAGPEGIAPVVLAACHAASVDRIFPVGGVHGVAALAFGTETLPAVDAIVGPGNRYVAEAKRQLYGTIAIDMIAGPTEVVIVADGGAEASWVAADLLAQAEHDIQASAVLLTDSEALASAVSEELDRQLATLPREGIARASLERFGAILVFDTLDLALRVSDLLAPEHLELCVESPGDLAARVRNAGAIFLGSGVPEAAGDYCFGPSHVLPTNGTARFASPVGIETFMKRTSLVGDPRGGEAIPELDRILEVSEILARAEGLEGHARSAALRRRATP</sequence>
<keyword evidence="3 8" id="KW-0862">Zinc</keyword>
<name>C6HYV2_9BACT</name>
<evidence type="ECO:0000256" key="7">
    <source>
        <dbReference type="PIRSR" id="PIRSR000099-3"/>
    </source>
</evidence>
<dbReference type="Proteomes" id="UP000009374">
    <property type="component" value="Unassembled WGS sequence"/>
</dbReference>
<dbReference type="PANTHER" id="PTHR21256:SF2">
    <property type="entry name" value="HISTIDINE BIOSYNTHESIS TRIFUNCTIONAL PROTEIN"/>
    <property type="match status" value="1"/>
</dbReference>
<feature type="binding site" evidence="7">
    <location>
        <position position="362"/>
    </location>
    <ligand>
        <name>substrate</name>
    </ligand>
</feature>
<feature type="active site" description="Proton acceptor" evidence="6">
    <location>
        <position position="328"/>
    </location>
</feature>
<dbReference type="PANTHER" id="PTHR21256">
    <property type="entry name" value="HISTIDINOL DEHYDROGENASE HDH"/>
    <property type="match status" value="1"/>
</dbReference>
<keyword evidence="11" id="KW-1185">Reference proteome</keyword>
<dbReference type="PRINTS" id="PR00083">
    <property type="entry name" value="HOLDHDRGNASE"/>
</dbReference>
<feature type="active site" description="Proton acceptor" evidence="6">
    <location>
        <position position="329"/>
    </location>
</feature>
<keyword evidence="2 8" id="KW-0479">Metal-binding</keyword>
<dbReference type="InterPro" id="IPR012131">
    <property type="entry name" value="Hstdl_DH"/>
</dbReference>
<evidence type="ECO:0000256" key="5">
    <source>
        <dbReference type="PIRNR" id="PIRNR000099"/>
    </source>
</evidence>
<dbReference type="NCBIfam" id="TIGR00069">
    <property type="entry name" value="hisD"/>
    <property type="match status" value="1"/>
</dbReference>
<feature type="binding site" evidence="7">
    <location>
        <position position="263"/>
    </location>
    <ligand>
        <name>substrate</name>
    </ligand>
</feature>
<gene>
    <name evidence="10" type="ORF">UBAL3_94240184</name>
</gene>
<accession>C6HYV2</accession>
<feature type="binding site" evidence="8">
    <location>
        <position position="426"/>
    </location>
    <ligand>
        <name>Zn(2+)</name>
        <dbReference type="ChEBI" id="CHEBI:29105"/>
    </ligand>
</feature>
<keyword evidence="4 5" id="KW-0560">Oxidoreductase</keyword>
<dbReference type="CDD" id="cd06572">
    <property type="entry name" value="Histidinol_dh"/>
    <property type="match status" value="1"/>
</dbReference>
<dbReference type="GO" id="GO:0005829">
    <property type="term" value="C:cytosol"/>
    <property type="evidence" value="ECO:0007669"/>
    <property type="project" value="TreeGrafter"/>
</dbReference>
<dbReference type="SUPFAM" id="SSF53720">
    <property type="entry name" value="ALDH-like"/>
    <property type="match status" value="1"/>
</dbReference>
<evidence type="ECO:0000256" key="4">
    <source>
        <dbReference type="ARBA" id="ARBA00023002"/>
    </source>
</evidence>
<feature type="binding site" evidence="8">
    <location>
        <position position="362"/>
    </location>
    <ligand>
        <name>Zn(2+)</name>
        <dbReference type="ChEBI" id="CHEBI:29105"/>
    </ligand>
</feature>
<feature type="binding site" evidence="7">
    <location>
        <position position="238"/>
    </location>
    <ligand>
        <name>substrate</name>
    </ligand>
</feature>
<feature type="binding site" evidence="8">
    <location>
        <position position="263"/>
    </location>
    <ligand>
        <name>Zn(2+)</name>
        <dbReference type="ChEBI" id="CHEBI:29105"/>
    </ligand>
</feature>
<evidence type="ECO:0000313" key="10">
    <source>
        <dbReference type="EMBL" id="EES52387.1"/>
    </source>
</evidence>